<reference evidence="8" key="1">
    <citation type="submission" date="2024-06" db="EMBL/GenBank/DDBJ databases">
        <authorList>
            <person name="Liu X."/>
            <person name="Lenzi L."/>
            <person name="Haldenby T S."/>
            <person name="Uol C."/>
        </authorList>
    </citation>
    <scope>NUCLEOTIDE SEQUENCE</scope>
</reference>
<protein>
    <submittedName>
        <fullName evidence="8">Uncharacterized protein</fullName>
    </submittedName>
</protein>
<evidence type="ECO:0000256" key="4">
    <source>
        <dbReference type="ARBA" id="ARBA00023212"/>
    </source>
</evidence>
<sequence length="131" mass="14779">MDESVPTPGKSSCVCADDTVITKERPCDPDKATLSVRPEDVPPGAKTSDYYRTAEDLPERFNEPDIYEGYSEKPVNPLYRTTNSEYGRLKPNVHTMSVVYHSKKADFTRRYAAGGNYRNHSLNTAMDQKII</sequence>
<keyword evidence="4" id="KW-0206">Cytoskeleton</keyword>
<evidence type="ECO:0000256" key="5">
    <source>
        <dbReference type="ARBA" id="ARBA00023273"/>
    </source>
</evidence>
<dbReference type="PANTHER" id="PTHR20899">
    <property type="entry name" value="PIERCE HOMOLOG"/>
    <property type="match status" value="1"/>
</dbReference>
<accession>A0AAV2TZ12</accession>
<comment type="caution">
    <text evidence="8">The sequence shown here is derived from an EMBL/GenBank/DDBJ whole genome shotgun (WGS) entry which is preliminary data.</text>
</comment>
<dbReference type="GO" id="GO:0005879">
    <property type="term" value="C:axonemal microtubule"/>
    <property type="evidence" value="ECO:0007669"/>
    <property type="project" value="InterPro"/>
</dbReference>
<organism evidence="8 9">
    <name type="scientific">Calicophoron daubneyi</name>
    <name type="common">Rumen fluke</name>
    <name type="synonym">Paramphistomum daubneyi</name>
    <dbReference type="NCBI Taxonomy" id="300641"/>
    <lineage>
        <taxon>Eukaryota</taxon>
        <taxon>Metazoa</taxon>
        <taxon>Spiralia</taxon>
        <taxon>Lophotrochozoa</taxon>
        <taxon>Platyhelminthes</taxon>
        <taxon>Trematoda</taxon>
        <taxon>Digenea</taxon>
        <taxon>Plagiorchiida</taxon>
        <taxon>Pronocephalata</taxon>
        <taxon>Paramphistomoidea</taxon>
        <taxon>Paramphistomidae</taxon>
        <taxon>Calicophoron</taxon>
    </lineage>
</organism>
<comment type="similarity">
    <text evidence="6">Belongs to the PIERCE1 family.</text>
</comment>
<comment type="subcellular location">
    <subcellularLocation>
        <location evidence="1">Cell projection</location>
        <location evidence="1">Cilium</location>
    </subcellularLocation>
    <subcellularLocation>
        <location evidence="2">Cytoplasm</location>
        <location evidence="2">Cytoskeleton</location>
    </subcellularLocation>
</comment>
<feature type="compositionally biased region" description="Basic and acidic residues" evidence="7">
    <location>
        <begin position="52"/>
        <end position="63"/>
    </location>
</feature>
<evidence type="ECO:0000313" key="9">
    <source>
        <dbReference type="Proteomes" id="UP001497525"/>
    </source>
</evidence>
<evidence type="ECO:0000256" key="2">
    <source>
        <dbReference type="ARBA" id="ARBA00004245"/>
    </source>
</evidence>
<dbReference type="GO" id="GO:0035082">
    <property type="term" value="P:axoneme assembly"/>
    <property type="evidence" value="ECO:0007669"/>
    <property type="project" value="InterPro"/>
</dbReference>
<dbReference type="PANTHER" id="PTHR20899:SF1">
    <property type="entry name" value="PIERCER OF MICROTUBULE WALL 1 PROTEIN"/>
    <property type="match status" value="1"/>
</dbReference>
<evidence type="ECO:0000256" key="6">
    <source>
        <dbReference type="ARBA" id="ARBA00038014"/>
    </source>
</evidence>
<evidence type="ECO:0000256" key="7">
    <source>
        <dbReference type="SAM" id="MobiDB-lite"/>
    </source>
</evidence>
<feature type="region of interest" description="Disordered" evidence="7">
    <location>
        <begin position="26"/>
        <end position="69"/>
    </location>
</feature>
<dbReference type="EMBL" id="CAXLJL010000933">
    <property type="protein sequence ID" value="CAL5141739.1"/>
    <property type="molecule type" value="Genomic_DNA"/>
</dbReference>
<evidence type="ECO:0000313" key="8">
    <source>
        <dbReference type="EMBL" id="CAL5141739.1"/>
    </source>
</evidence>
<dbReference type="Proteomes" id="UP001497525">
    <property type="component" value="Unassembled WGS sequence"/>
</dbReference>
<dbReference type="Pfam" id="PF14892">
    <property type="entry name" value="PIRC1_2"/>
    <property type="match status" value="1"/>
</dbReference>
<dbReference type="InterPro" id="IPR026507">
    <property type="entry name" value="PIRC1/2"/>
</dbReference>
<evidence type="ECO:0000256" key="3">
    <source>
        <dbReference type="ARBA" id="ARBA00022490"/>
    </source>
</evidence>
<gene>
    <name evidence="8" type="ORF">CDAUBV1_LOCUS17061</name>
</gene>
<name>A0AAV2TZ12_CALDB</name>
<proteinExistence type="inferred from homology"/>
<evidence type="ECO:0000256" key="1">
    <source>
        <dbReference type="ARBA" id="ARBA00004138"/>
    </source>
</evidence>
<keyword evidence="3" id="KW-0963">Cytoplasm</keyword>
<keyword evidence="5" id="KW-0966">Cell projection</keyword>
<dbReference type="AlphaFoldDB" id="A0AAV2TZ12"/>